<dbReference type="GO" id="GO:0009252">
    <property type="term" value="P:peptidoglycan biosynthetic process"/>
    <property type="evidence" value="ECO:0007669"/>
    <property type="project" value="UniProtKB-KW"/>
</dbReference>
<dbReference type="PANTHER" id="PTHR38589:SF1">
    <property type="entry name" value="BLR0621 PROTEIN"/>
    <property type="match status" value="1"/>
</dbReference>
<keyword evidence="4" id="KW-1185">Reference proteome</keyword>
<dbReference type="GO" id="GO:0071555">
    <property type="term" value="P:cell wall organization"/>
    <property type="evidence" value="ECO:0007669"/>
    <property type="project" value="UniProtKB-UniRule"/>
</dbReference>
<comment type="caution">
    <text evidence="3">The sequence shown here is derived from an EMBL/GenBank/DDBJ whole genome shotgun (WGS) entry which is preliminary data.</text>
</comment>
<feature type="active site" description="Nucleophile" evidence="1">
    <location>
        <position position="164"/>
    </location>
</feature>
<dbReference type="AlphaFoldDB" id="A0A9X2X6N6"/>
<organism evidence="3 4">
    <name type="scientific">Chelativorans petroleitrophicus</name>
    <dbReference type="NCBI Taxonomy" id="2975484"/>
    <lineage>
        <taxon>Bacteria</taxon>
        <taxon>Pseudomonadati</taxon>
        <taxon>Pseudomonadota</taxon>
        <taxon>Alphaproteobacteria</taxon>
        <taxon>Hyphomicrobiales</taxon>
        <taxon>Phyllobacteriaceae</taxon>
        <taxon>Chelativorans</taxon>
    </lineage>
</organism>
<keyword evidence="1" id="KW-0961">Cell wall biogenesis/degradation</keyword>
<keyword evidence="1" id="KW-0573">Peptidoglycan synthesis</keyword>
<protein>
    <submittedName>
        <fullName evidence="3">L,D-transpeptidase family protein</fullName>
    </submittedName>
</protein>
<name>A0A9X2X6N6_9HYPH</name>
<dbReference type="GO" id="GO:0016740">
    <property type="term" value="F:transferase activity"/>
    <property type="evidence" value="ECO:0007669"/>
    <property type="project" value="InterPro"/>
</dbReference>
<accession>A0A9X2X6N6</accession>
<keyword evidence="1" id="KW-0133">Cell shape</keyword>
<dbReference type="PANTHER" id="PTHR38589">
    <property type="entry name" value="BLR0621 PROTEIN"/>
    <property type="match status" value="1"/>
</dbReference>
<dbReference type="Pfam" id="PF03734">
    <property type="entry name" value="YkuD"/>
    <property type="match status" value="1"/>
</dbReference>
<proteinExistence type="predicted"/>
<dbReference type="Proteomes" id="UP001149009">
    <property type="component" value="Unassembled WGS sequence"/>
</dbReference>
<evidence type="ECO:0000313" key="3">
    <source>
        <dbReference type="EMBL" id="MCT8989114.1"/>
    </source>
</evidence>
<sequence length="189" mass="20756">MSSSKTGRGASLIVVRARPGKRTQGLISTGAGVLPCALGRSGTSALKREGDGATPLAVLRPLAILYRRERRPWGIGPVRLPALPVRPNLGWCDLPQDRNYNRPVRLPYRSRYEEMMRQDQLYDICVVLDWNVLPRRRNGGSAIFLHIARPGAANGSGMEPTAGCIAVSPRAMARLLLLLGRKTRIVVLR</sequence>
<gene>
    <name evidence="3" type="ORF">NYR54_02220</name>
</gene>
<comment type="pathway">
    <text evidence="1">Cell wall biogenesis; peptidoglycan biosynthesis.</text>
</comment>
<dbReference type="RefSeq" id="WP_261513798.1">
    <property type="nucleotide sequence ID" value="NZ_JAODNV010000004.1"/>
</dbReference>
<reference evidence="3" key="1">
    <citation type="submission" date="2022-08" db="EMBL/GenBank/DDBJ databases">
        <title>Chelativorans sichuanense sp. nov., a paraffin oil-degrading bacterium isolated from a mixture of oil-based drill cuttings and paddy soil.</title>
        <authorList>
            <person name="Yu J."/>
            <person name="Liu H."/>
            <person name="Chen Q."/>
        </authorList>
    </citation>
    <scope>NUCLEOTIDE SEQUENCE</scope>
    <source>
        <strain evidence="3">SCAU 2101</strain>
    </source>
</reference>
<dbReference type="PROSITE" id="PS52029">
    <property type="entry name" value="LD_TPASE"/>
    <property type="match status" value="1"/>
</dbReference>
<evidence type="ECO:0000313" key="4">
    <source>
        <dbReference type="Proteomes" id="UP001149009"/>
    </source>
</evidence>
<dbReference type="InterPro" id="IPR005490">
    <property type="entry name" value="LD_TPept_cat_dom"/>
</dbReference>
<evidence type="ECO:0000259" key="2">
    <source>
        <dbReference type="PROSITE" id="PS52029"/>
    </source>
</evidence>
<dbReference type="GO" id="GO:0008360">
    <property type="term" value="P:regulation of cell shape"/>
    <property type="evidence" value="ECO:0007669"/>
    <property type="project" value="UniProtKB-UniRule"/>
</dbReference>
<evidence type="ECO:0000256" key="1">
    <source>
        <dbReference type="PROSITE-ProRule" id="PRU01373"/>
    </source>
</evidence>
<feature type="domain" description="L,D-TPase catalytic" evidence="2">
    <location>
        <begin position="13"/>
        <end position="188"/>
    </location>
</feature>
<feature type="active site" description="Proton donor/acceptor" evidence="1">
    <location>
        <position position="146"/>
    </location>
</feature>
<dbReference type="EMBL" id="JAODNV010000004">
    <property type="protein sequence ID" value="MCT8989114.1"/>
    <property type="molecule type" value="Genomic_DNA"/>
</dbReference>